<keyword evidence="2" id="KW-0032">Aminotransferase</keyword>
<dbReference type="Gene3D" id="3.40.640.10">
    <property type="entry name" value="Type I PLP-dependent aspartate aminotransferase-like (Major domain)"/>
    <property type="match status" value="1"/>
</dbReference>
<evidence type="ECO:0000259" key="5">
    <source>
        <dbReference type="Pfam" id="PF00266"/>
    </source>
</evidence>
<name>A0A5B7DIF7_PORTR</name>
<dbReference type="InterPro" id="IPR000192">
    <property type="entry name" value="Aminotrans_V_dom"/>
</dbReference>
<evidence type="ECO:0000256" key="3">
    <source>
        <dbReference type="ARBA" id="ARBA00022679"/>
    </source>
</evidence>
<sequence length="95" mass="10418">MVPKKCSSVFPGTVFFVDAMSSFGAVPLDLTAAKIDYLVSSANKCLEGVPGFSYAICRKKHLLSCKDKIGALMNQYYVHSSKGMQRYVHTLHGLL</sequence>
<evidence type="ECO:0000256" key="1">
    <source>
        <dbReference type="ARBA" id="ARBA00001933"/>
    </source>
</evidence>
<keyword evidence="6" id="KW-0670">Pyruvate</keyword>
<dbReference type="InterPro" id="IPR015421">
    <property type="entry name" value="PyrdxlP-dep_Trfase_major"/>
</dbReference>
<dbReference type="Proteomes" id="UP000324222">
    <property type="component" value="Unassembled WGS sequence"/>
</dbReference>
<reference evidence="6 7" key="1">
    <citation type="submission" date="2019-05" db="EMBL/GenBank/DDBJ databases">
        <title>Another draft genome of Portunus trituberculatus and its Hox gene families provides insights of decapod evolution.</title>
        <authorList>
            <person name="Jeong J.-H."/>
            <person name="Song I."/>
            <person name="Kim S."/>
            <person name="Choi T."/>
            <person name="Kim D."/>
            <person name="Ryu S."/>
            <person name="Kim W."/>
        </authorList>
    </citation>
    <scope>NUCLEOTIDE SEQUENCE [LARGE SCALE GENOMIC DNA]</scope>
    <source>
        <tissue evidence="6">Muscle</tissue>
    </source>
</reference>
<dbReference type="PANTHER" id="PTHR42778:SF1">
    <property type="entry name" value="2-AMINOETHYLPHOSPHONATE--PYRUVATE TRANSAMINASE"/>
    <property type="match status" value="1"/>
</dbReference>
<dbReference type="OrthoDB" id="7403325at2759"/>
<keyword evidence="3" id="KW-0808">Transferase</keyword>
<evidence type="ECO:0000313" key="7">
    <source>
        <dbReference type="Proteomes" id="UP000324222"/>
    </source>
</evidence>
<dbReference type="InterPro" id="IPR015424">
    <property type="entry name" value="PyrdxlP-dep_Trfase"/>
</dbReference>
<keyword evidence="4" id="KW-0663">Pyridoxal phosphate</keyword>
<organism evidence="6 7">
    <name type="scientific">Portunus trituberculatus</name>
    <name type="common">Swimming crab</name>
    <name type="synonym">Neptunus trituberculatus</name>
    <dbReference type="NCBI Taxonomy" id="210409"/>
    <lineage>
        <taxon>Eukaryota</taxon>
        <taxon>Metazoa</taxon>
        <taxon>Ecdysozoa</taxon>
        <taxon>Arthropoda</taxon>
        <taxon>Crustacea</taxon>
        <taxon>Multicrustacea</taxon>
        <taxon>Malacostraca</taxon>
        <taxon>Eumalacostraca</taxon>
        <taxon>Eucarida</taxon>
        <taxon>Decapoda</taxon>
        <taxon>Pleocyemata</taxon>
        <taxon>Brachyura</taxon>
        <taxon>Eubrachyura</taxon>
        <taxon>Portunoidea</taxon>
        <taxon>Portunidae</taxon>
        <taxon>Portuninae</taxon>
        <taxon>Portunus</taxon>
    </lineage>
</organism>
<dbReference type="GO" id="GO:0008483">
    <property type="term" value="F:transaminase activity"/>
    <property type="evidence" value="ECO:0007669"/>
    <property type="project" value="UniProtKB-KW"/>
</dbReference>
<accession>A0A5B7DIF7</accession>
<comment type="cofactor">
    <cofactor evidence="1">
        <name>pyridoxal 5'-phosphate</name>
        <dbReference type="ChEBI" id="CHEBI:597326"/>
    </cofactor>
</comment>
<keyword evidence="7" id="KW-1185">Reference proteome</keyword>
<gene>
    <name evidence="6" type="primary">phnW_1</name>
    <name evidence="6" type="ORF">E2C01_014156</name>
</gene>
<proteinExistence type="predicted"/>
<feature type="domain" description="Aminotransferase class V" evidence="5">
    <location>
        <begin position="12"/>
        <end position="70"/>
    </location>
</feature>
<comment type="caution">
    <text evidence="6">The sequence shown here is derived from an EMBL/GenBank/DDBJ whole genome shotgun (WGS) entry which is preliminary data.</text>
</comment>
<dbReference type="AlphaFoldDB" id="A0A5B7DIF7"/>
<dbReference type="EMBL" id="VSRR010000948">
    <property type="protein sequence ID" value="MPC21180.1"/>
    <property type="molecule type" value="Genomic_DNA"/>
</dbReference>
<dbReference type="SUPFAM" id="SSF53383">
    <property type="entry name" value="PLP-dependent transferases"/>
    <property type="match status" value="1"/>
</dbReference>
<evidence type="ECO:0000256" key="2">
    <source>
        <dbReference type="ARBA" id="ARBA00022576"/>
    </source>
</evidence>
<dbReference type="PANTHER" id="PTHR42778">
    <property type="entry name" value="2-AMINOETHYLPHOSPHONATE--PYRUVATE TRANSAMINASE"/>
    <property type="match status" value="1"/>
</dbReference>
<dbReference type="Pfam" id="PF00266">
    <property type="entry name" value="Aminotran_5"/>
    <property type="match status" value="1"/>
</dbReference>
<evidence type="ECO:0000256" key="4">
    <source>
        <dbReference type="ARBA" id="ARBA00022898"/>
    </source>
</evidence>
<protein>
    <submittedName>
        <fullName evidence="6">2-aminoethylphosphonate--pyruvate transaminase</fullName>
    </submittedName>
</protein>
<evidence type="ECO:0000313" key="6">
    <source>
        <dbReference type="EMBL" id="MPC21180.1"/>
    </source>
</evidence>